<gene>
    <name evidence="2" type="ORF">SGLAU_18680</name>
</gene>
<dbReference type="KEGG" id="sgu:SGLAU_18680"/>
<proteinExistence type="predicted"/>
<feature type="region of interest" description="Disordered" evidence="1">
    <location>
        <begin position="129"/>
        <end position="153"/>
    </location>
</feature>
<evidence type="ECO:0000256" key="1">
    <source>
        <dbReference type="SAM" id="MobiDB-lite"/>
    </source>
</evidence>
<dbReference type="AlphaFoldDB" id="A0A089XCP1"/>
<feature type="region of interest" description="Disordered" evidence="1">
    <location>
        <begin position="18"/>
        <end position="56"/>
    </location>
</feature>
<dbReference type="Proteomes" id="UP000029482">
    <property type="component" value="Chromosome"/>
</dbReference>
<dbReference type="HOGENOM" id="CLU_099460_0_0_11"/>
<feature type="compositionally biased region" description="Low complexity" evidence="1">
    <location>
        <begin position="20"/>
        <end position="51"/>
    </location>
</feature>
<evidence type="ECO:0000313" key="2">
    <source>
        <dbReference type="EMBL" id="AIR99696.1"/>
    </source>
</evidence>
<sequence>MAAGLGGVLLLGACGGGSGDEAAPTAPASSPAPTASASPAPTGSPSGAAPGELEGSWLATSGGQAVALVITGDEAGLFASRGTVCGGRVGESAGQRTVRLSCGGADRSRGTGTVDSVTSTTLRVTWSGSAGTETYTRAEGGKLPSGLPTADAS</sequence>
<keyword evidence="3" id="KW-1185">Reference proteome</keyword>
<dbReference type="STRING" id="1907.SGLAU_18680"/>
<reference evidence="3" key="1">
    <citation type="journal article" date="2015" name="J. Biotechnol.">
        <title>Complete genome sequence of the actinobacterium Streptomyces glaucescens GLA.O (DSM 40922) consisting of a linear chromosome and one linear plasmid.</title>
        <authorList>
            <person name="Ortseifen V."/>
            <person name="Winkler A."/>
            <person name="Albersmeier A."/>
            <person name="Wendler S."/>
            <person name="Puhler A."/>
            <person name="Kalinowski J."/>
            <person name="Ruckert C."/>
        </authorList>
    </citation>
    <scope>NUCLEOTIDE SEQUENCE [LARGE SCALE GENOMIC DNA]</scope>
    <source>
        <strain evidence="3">DSM 40922 / GLA O</strain>
    </source>
</reference>
<dbReference type="EMBL" id="CP009438">
    <property type="protein sequence ID" value="AIR99696.1"/>
    <property type="molecule type" value="Genomic_DNA"/>
</dbReference>
<dbReference type="eggNOG" id="ENOG5031M3X">
    <property type="taxonomic scope" value="Bacteria"/>
</dbReference>
<protein>
    <submittedName>
        <fullName evidence="2">Uncharacterized protein</fullName>
    </submittedName>
</protein>
<name>A0A089XCP1_STRGA</name>
<accession>A0A089XCP1</accession>
<organism evidence="2 3">
    <name type="scientific">Streptomyces glaucescens</name>
    <dbReference type="NCBI Taxonomy" id="1907"/>
    <lineage>
        <taxon>Bacteria</taxon>
        <taxon>Bacillati</taxon>
        <taxon>Actinomycetota</taxon>
        <taxon>Actinomycetes</taxon>
        <taxon>Kitasatosporales</taxon>
        <taxon>Streptomycetaceae</taxon>
        <taxon>Streptomyces</taxon>
    </lineage>
</organism>
<evidence type="ECO:0000313" key="3">
    <source>
        <dbReference type="Proteomes" id="UP000029482"/>
    </source>
</evidence>